<comment type="catalytic activity">
    <reaction evidence="6">
        <text>D-arabinose 5-phosphate + phosphoenolpyruvate + H2O = 3-deoxy-alpha-D-manno-2-octulosonate-8-phosphate + phosphate</text>
        <dbReference type="Rhea" id="RHEA:14053"/>
        <dbReference type="ChEBI" id="CHEBI:15377"/>
        <dbReference type="ChEBI" id="CHEBI:43474"/>
        <dbReference type="ChEBI" id="CHEBI:57693"/>
        <dbReference type="ChEBI" id="CHEBI:58702"/>
        <dbReference type="ChEBI" id="CHEBI:85985"/>
        <dbReference type="EC" id="2.5.1.55"/>
    </reaction>
</comment>
<feature type="non-terminal residue" evidence="8">
    <location>
        <position position="1"/>
    </location>
</feature>
<organism evidence="8">
    <name type="scientific">marine metagenome</name>
    <dbReference type="NCBI Taxonomy" id="408172"/>
    <lineage>
        <taxon>unclassified sequences</taxon>
        <taxon>metagenomes</taxon>
        <taxon>ecological metagenomes</taxon>
    </lineage>
</organism>
<dbReference type="NCBIfam" id="NF003543">
    <property type="entry name" value="PRK05198.1"/>
    <property type="match status" value="1"/>
</dbReference>
<dbReference type="EMBL" id="UINC01018528">
    <property type="protein sequence ID" value="SVA77901.1"/>
    <property type="molecule type" value="Genomic_DNA"/>
</dbReference>
<dbReference type="AlphaFoldDB" id="A0A381YMP8"/>
<reference evidence="8" key="1">
    <citation type="submission" date="2018-05" db="EMBL/GenBank/DDBJ databases">
        <authorList>
            <person name="Lanie J.A."/>
            <person name="Ng W.-L."/>
            <person name="Kazmierczak K.M."/>
            <person name="Andrzejewski T.M."/>
            <person name="Davidsen T.M."/>
            <person name="Wayne K.J."/>
            <person name="Tettelin H."/>
            <person name="Glass J.I."/>
            <person name="Rusch D."/>
            <person name="Podicherti R."/>
            <person name="Tsui H.-C.T."/>
            <person name="Winkler M.E."/>
        </authorList>
    </citation>
    <scope>NUCLEOTIDE SEQUENCE</scope>
</reference>
<dbReference type="InterPro" id="IPR006218">
    <property type="entry name" value="DAHP1/KDSA"/>
</dbReference>
<proteinExistence type="inferred from homology"/>
<name>A0A381YMP8_9ZZZZ</name>
<dbReference type="EC" id="2.5.1.55" evidence="3"/>
<dbReference type="HAMAP" id="MF_00056">
    <property type="entry name" value="KDO8P_synth"/>
    <property type="match status" value="1"/>
</dbReference>
<evidence type="ECO:0000256" key="2">
    <source>
        <dbReference type="ARBA" id="ARBA00010499"/>
    </source>
</evidence>
<dbReference type="Gene3D" id="3.20.20.70">
    <property type="entry name" value="Aldolase class I"/>
    <property type="match status" value="1"/>
</dbReference>
<keyword evidence="4" id="KW-0963">Cytoplasm</keyword>
<evidence type="ECO:0000259" key="7">
    <source>
        <dbReference type="Pfam" id="PF00793"/>
    </source>
</evidence>
<dbReference type="GO" id="GO:0005737">
    <property type="term" value="C:cytoplasm"/>
    <property type="evidence" value="ECO:0007669"/>
    <property type="project" value="UniProtKB-SubCell"/>
</dbReference>
<gene>
    <name evidence="8" type="ORF">METZ01_LOCUS130755</name>
</gene>
<comment type="similarity">
    <text evidence="2">Belongs to the KdsA family.</text>
</comment>
<sequence>VNIVHIGNIPVGNGAPLVLIGGPCVIESETHVIAMAGAIAAIARRVGIPYVFKASFDKANRTSVASFRGPGITDGLTALTHVKETHGVPILTDIHEPHQAAVVSQVADVLQVPAFLCRQTDLLVAAGNAGRPVNLKKGQFLAPADMQHAIAKVTGTGNDQVFVTERGTNFGYHNLVVDIRAFPQLRKLDVPVVFDVTHSLQLPGAGNGITDGQPEYIHPLAAAGVAAGVDGVFLEIHDNPAQAKSDGQNALALDHLEPLLERLLRIDVAARL</sequence>
<evidence type="ECO:0000313" key="8">
    <source>
        <dbReference type="EMBL" id="SVA77901.1"/>
    </source>
</evidence>
<evidence type="ECO:0000256" key="3">
    <source>
        <dbReference type="ARBA" id="ARBA00012693"/>
    </source>
</evidence>
<dbReference type="NCBIfam" id="TIGR01362">
    <property type="entry name" value="KDO8P_synth"/>
    <property type="match status" value="1"/>
</dbReference>
<dbReference type="GO" id="GO:0008676">
    <property type="term" value="F:3-deoxy-8-phosphooctulonate synthase activity"/>
    <property type="evidence" value="ECO:0007669"/>
    <property type="project" value="UniProtKB-EC"/>
</dbReference>
<dbReference type="PANTHER" id="PTHR21057">
    <property type="entry name" value="PHOSPHO-2-DEHYDRO-3-DEOXYHEPTONATE ALDOLASE"/>
    <property type="match status" value="1"/>
</dbReference>
<evidence type="ECO:0000256" key="6">
    <source>
        <dbReference type="ARBA" id="ARBA00049112"/>
    </source>
</evidence>
<feature type="domain" description="DAHP synthetase I/KDSA" evidence="7">
    <location>
        <begin position="8"/>
        <end position="260"/>
    </location>
</feature>
<dbReference type="InterPro" id="IPR006269">
    <property type="entry name" value="KDO8P_synthase"/>
</dbReference>
<dbReference type="Pfam" id="PF00793">
    <property type="entry name" value="DAHP_synth_1"/>
    <property type="match status" value="1"/>
</dbReference>
<comment type="subcellular location">
    <subcellularLocation>
        <location evidence="1">Cytoplasm</location>
    </subcellularLocation>
</comment>
<dbReference type="SUPFAM" id="SSF51569">
    <property type="entry name" value="Aldolase"/>
    <property type="match status" value="1"/>
</dbReference>
<accession>A0A381YMP8</accession>
<evidence type="ECO:0000256" key="5">
    <source>
        <dbReference type="ARBA" id="ARBA00022679"/>
    </source>
</evidence>
<keyword evidence="5" id="KW-0808">Transferase</keyword>
<dbReference type="InterPro" id="IPR013785">
    <property type="entry name" value="Aldolase_TIM"/>
</dbReference>
<evidence type="ECO:0000256" key="1">
    <source>
        <dbReference type="ARBA" id="ARBA00004496"/>
    </source>
</evidence>
<evidence type="ECO:0000256" key="4">
    <source>
        <dbReference type="ARBA" id="ARBA00022490"/>
    </source>
</evidence>
<protein>
    <recommendedName>
        <fullName evidence="3">3-deoxy-8-phosphooctulonate synthase</fullName>
        <ecNumber evidence="3">2.5.1.55</ecNumber>
    </recommendedName>
</protein>